<dbReference type="AlphaFoldDB" id="A0A814GZG0"/>
<gene>
    <name evidence="8" type="ORF">JYZ213_LOCUS16093</name>
    <name evidence="9" type="ORF">OXD698_LOCUS554</name>
</gene>
<dbReference type="InterPro" id="IPR007271">
    <property type="entry name" value="Nuc_sug_transpt"/>
</dbReference>
<evidence type="ECO:0000256" key="2">
    <source>
        <dbReference type="ARBA" id="ARBA00009976"/>
    </source>
</evidence>
<evidence type="ECO:0000256" key="3">
    <source>
        <dbReference type="ARBA" id="ARBA00022597"/>
    </source>
</evidence>
<keyword evidence="3" id="KW-0813">Transport</keyword>
<evidence type="ECO:0000256" key="7">
    <source>
        <dbReference type="SAM" id="Phobius"/>
    </source>
</evidence>
<evidence type="ECO:0000313" key="10">
    <source>
        <dbReference type="Proteomes" id="UP000663845"/>
    </source>
</evidence>
<feature type="transmembrane region" description="Helical" evidence="7">
    <location>
        <begin position="168"/>
        <end position="191"/>
    </location>
</feature>
<dbReference type="Pfam" id="PF04142">
    <property type="entry name" value="Nuc_sug_transp"/>
    <property type="match status" value="1"/>
</dbReference>
<keyword evidence="4 7" id="KW-0812">Transmembrane</keyword>
<name>A0A814GZG0_9BILA</name>
<dbReference type="GO" id="GO:0015165">
    <property type="term" value="F:pyrimidine nucleotide-sugar transmembrane transporter activity"/>
    <property type="evidence" value="ECO:0007669"/>
    <property type="project" value="InterPro"/>
</dbReference>
<proteinExistence type="inferred from homology"/>
<feature type="transmembrane region" description="Helical" evidence="7">
    <location>
        <begin position="145"/>
        <end position="162"/>
    </location>
</feature>
<evidence type="ECO:0000313" key="9">
    <source>
        <dbReference type="EMBL" id="CAF3488038.1"/>
    </source>
</evidence>
<comment type="similarity">
    <text evidence="2">Belongs to the nucleotide-sugar transporter family. SLC35A subfamily.</text>
</comment>
<evidence type="ECO:0000256" key="6">
    <source>
        <dbReference type="ARBA" id="ARBA00023136"/>
    </source>
</evidence>
<dbReference type="EMBL" id="CAJOAZ010000013">
    <property type="protein sequence ID" value="CAF3488038.1"/>
    <property type="molecule type" value="Genomic_DNA"/>
</dbReference>
<comment type="caution">
    <text evidence="8">The sequence shown here is derived from an EMBL/GenBank/DDBJ whole genome shotgun (WGS) entry which is preliminary data.</text>
</comment>
<keyword evidence="6 7" id="KW-0472">Membrane</keyword>
<evidence type="ECO:0000313" key="8">
    <source>
        <dbReference type="EMBL" id="CAF1002818.1"/>
    </source>
</evidence>
<dbReference type="GO" id="GO:0000139">
    <property type="term" value="C:Golgi membrane"/>
    <property type="evidence" value="ECO:0007669"/>
    <property type="project" value="InterPro"/>
</dbReference>
<sequence length="419" mass="47129">MGFTPYQMFLIGLMLITGSISTLFTKWADRQQAHFCNETGEMEFFEHPFFQAVTMFLGEILCLLAFKFVWYSTARYRIGEMTYKGDASSALVRLWPINIKKGIRLVQGEQVFNPLIFWVASVCDILSTCLSYFALNLITAGLYRMLRGSVMVFTAILSILFLKKKLTIFNWLSIGTVAGSLAVIALLDLCFDKTPQSEHTNGEKVLGIGLILLAMMFTSLQVVYEERYINKYNIPPLQAVGWEGIFGFFTFGFLLIPFYFIRMPGSFTGPDRRLEDVPSAFCQMWNNYIIIIATIGNGFSIAVFSFAGISITKELSSTTRMVFDNGRILTIWLASLILKWQKFYLLSIGGFVFLIIGISIYNVEWKRSDRRFVSGESNDRNGLLPGYHGINAYTASPGSSSVPSGAVVYIALDKHTSNA</sequence>
<dbReference type="Proteomes" id="UP000663844">
    <property type="component" value="Unassembled WGS sequence"/>
</dbReference>
<dbReference type="PANTHER" id="PTHR13146:SF0">
    <property type="entry name" value="SOLUTE CARRIER FAMILY 35 MEMBER F6"/>
    <property type="match status" value="1"/>
</dbReference>
<evidence type="ECO:0008006" key="11">
    <source>
        <dbReference type="Google" id="ProtNLM"/>
    </source>
</evidence>
<reference evidence="8" key="1">
    <citation type="submission" date="2021-02" db="EMBL/GenBank/DDBJ databases">
        <authorList>
            <person name="Nowell W R."/>
        </authorList>
    </citation>
    <scope>NUCLEOTIDE SEQUENCE</scope>
</reference>
<dbReference type="Gene3D" id="1.10.3730.20">
    <property type="match status" value="1"/>
</dbReference>
<feature type="transmembrane region" description="Helical" evidence="7">
    <location>
        <begin position="343"/>
        <end position="363"/>
    </location>
</feature>
<feature type="transmembrane region" description="Helical" evidence="7">
    <location>
        <begin position="203"/>
        <end position="224"/>
    </location>
</feature>
<feature type="transmembrane region" description="Helical" evidence="7">
    <location>
        <begin position="49"/>
        <end position="71"/>
    </location>
</feature>
<dbReference type="PANTHER" id="PTHR13146">
    <property type="match status" value="1"/>
</dbReference>
<feature type="transmembrane region" description="Helical" evidence="7">
    <location>
        <begin position="244"/>
        <end position="264"/>
    </location>
</feature>
<comment type="subcellular location">
    <subcellularLocation>
        <location evidence="1">Membrane</location>
        <topology evidence="1">Multi-pass membrane protein</topology>
    </subcellularLocation>
</comment>
<evidence type="ECO:0000256" key="1">
    <source>
        <dbReference type="ARBA" id="ARBA00004141"/>
    </source>
</evidence>
<keyword evidence="5 7" id="KW-1133">Transmembrane helix</keyword>
<dbReference type="SUPFAM" id="SSF103481">
    <property type="entry name" value="Multidrug resistance efflux transporter EmrE"/>
    <property type="match status" value="1"/>
</dbReference>
<dbReference type="InterPro" id="IPR037185">
    <property type="entry name" value="EmrE-like"/>
</dbReference>
<feature type="transmembrane region" description="Helical" evidence="7">
    <location>
        <begin position="285"/>
        <end position="311"/>
    </location>
</feature>
<accession>A0A814GZG0</accession>
<evidence type="ECO:0000256" key="4">
    <source>
        <dbReference type="ARBA" id="ARBA00022692"/>
    </source>
</evidence>
<protein>
    <recommendedName>
        <fullName evidence="11">Solute carrier family 35 member F6</fullName>
    </recommendedName>
</protein>
<dbReference type="Proteomes" id="UP000663845">
    <property type="component" value="Unassembled WGS sequence"/>
</dbReference>
<feature type="transmembrane region" description="Helical" evidence="7">
    <location>
        <begin position="115"/>
        <end position="138"/>
    </location>
</feature>
<keyword evidence="3" id="KW-0762">Sugar transport</keyword>
<dbReference type="EMBL" id="CAJNOG010000143">
    <property type="protein sequence ID" value="CAF1002818.1"/>
    <property type="molecule type" value="Genomic_DNA"/>
</dbReference>
<evidence type="ECO:0000256" key="5">
    <source>
        <dbReference type="ARBA" id="ARBA00022989"/>
    </source>
</evidence>
<organism evidence="8 10">
    <name type="scientific">Adineta steineri</name>
    <dbReference type="NCBI Taxonomy" id="433720"/>
    <lineage>
        <taxon>Eukaryota</taxon>
        <taxon>Metazoa</taxon>
        <taxon>Spiralia</taxon>
        <taxon>Gnathifera</taxon>
        <taxon>Rotifera</taxon>
        <taxon>Eurotatoria</taxon>
        <taxon>Bdelloidea</taxon>
        <taxon>Adinetida</taxon>
        <taxon>Adinetidae</taxon>
        <taxon>Adineta</taxon>
    </lineage>
</organism>
<feature type="transmembrane region" description="Helical" evidence="7">
    <location>
        <begin position="6"/>
        <end position="28"/>
    </location>
</feature>